<evidence type="ECO:0000313" key="3">
    <source>
        <dbReference type="Proteomes" id="UP000092578"/>
    </source>
</evidence>
<comment type="caution">
    <text evidence="2">The sequence shown here is derived from an EMBL/GenBank/DDBJ whole genome shotgun (WGS) entry which is preliminary data.</text>
</comment>
<dbReference type="AlphaFoldDB" id="A0A1B9AMA5"/>
<reference evidence="3" key="1">
    <citation type="submission" date="2016-05" db="EMBL/GenBank/DDBJ databases">
        <authorList>
            <person name="Liu B."/>
            <person name="Wang J."/>
            <person name="Zhu Y."/>
            <person name="Liu G."/>
            <person name="Chen Q."/>
            <person name="Chen Z."/>
            <person name="Lan J."/>
            <person name="Che J."/>
            <person name="Ge C."/>
            <person name="Shi H."/>
            <person name="Pan Z."/>
            <person name="Liu X."/>
        </authorList>
    </citation>
    <scope>NUCLEOTIDE SEQUENCE [LARGE SCALE GENOMIC DNA]</scope>
    <source>
        <strain evidence="3">FJAT-27215</strain>
    </source>
</reference>
<feature type="transmembrane region" description="Helical" evidence="1">
    <location>
        <begin position="53"/>
        <end position="71"/>
    </location>
</feature>
<keyword evidence="1" id="KW-0472">Membrane</keyword>
<sequence>MKSHFSHFLQHPPPLFFFIFNCTAVEEVYHCQLKNVNEEIGYFINHLIPKKKVAILLLKSLIYYFYIIIFLNK</sequence>
<evidence type="ECO:0000313" key="2">
    <source>
        <dbReference type="EMBL" id="OCA84969.1"/>
    </source>
</evidence>
<dbReference type="EMBL" id="MAYT01000027">
    <property type="protein sequence ID" value="OCA84969.1"/>
    <property type="molecule type" value="Genomic_DNA"/>
</dbReference>
<dbReference type="Proteomes" id="UP000092578">
    <property type="component" value="Unassembled WGS sequence"/>
</dbReference>
<keyword evidence="1" id="KW-0812">Transmembrane</keyword>
<name>A0A1B9AMA5_9BACI</name>
<evidence type="ECO:0000256" key="1">
    <source>
        <dbReference type="SAM" id="Phobius"/>
    </source>
</evidence>
<protein>
    <submittedName>
        <fullName evidence="2">Uncharacterized protein</fullName>
    </submittedName>
</protein>
<accession>A0A1B9AMA5</accession>
<keyword evidence="1" id="KW-1133">Transmembrane helix</keyword>
<gene>
    <name evidence="2" type="ORF">A8F95_09675</name>
</gene>
<organism evidence="2 3">
    <name type="scientific">Pseudobacillus wudalianchiensis</name>
    <dbReference type="NCBI Taxonomy" id="1743143"/>
    <lineage>
        <taxon>Bacteria</taxon>
        <taxon>Bacillati</taxon>
        <taxon>Bacillota</taxon>
        <taxon>Bacilli</taxon>
        <taxon>Bacillales</taxon>
        <taxon>Bacillaceae</taxon>
        <taxon>Pseudobacillus</taxon>
    </lineage>
</organism>
<keyword evidence="3" id="KW-1185">Reference proteome</keyword>
<proteinExistence type="predicted"/>